<protein>
    <recommendedName>
        <fullName evidence="2">Glycosyltransferase 2-like domain-containing protein</fullName>
    </recommendedName>
</protein>
<dbReference type="Gene3D" id="3.90.550.10">
    <property type="entry name" value="Spore Coat Polysaccharide Biosynthesis Protein SpsA, Chain A"/>
    <property type="match status" value="1"/>
</dbReference>
<sequence length="273" mass="31026">MTKISIVIPALNEEKGIGPVLQEIPISTLNQMGYETEILVIDNGSTDRTAQVAREHGATVIVQPIRGYGNAYHAGFANASGEIIATGDADLTYPFSILPQLIKKMEEENLEFVNTDRLTYLDNAVMSFSHRVGNWILTHSIKLLFKWPFKDSQSGMWVFKREIWSNLDVRSSGMPFSQELKIEAYIRGFNCAEVPILYRTRVGKEKLHTIKDGIGNISHLFLKRLQGWNQSDRYRIHRIQLHQRQAAQSTSHDASAFEQPVSQLVSSRRKNRV</sequence>
<evidence type="ECO:0000313" key="3">
    <source>
        <dbReference type="EMBL" id="GLV58057.1"/>
    </source>
</evidence>
<evidence type="ECO:0000259" key="2">
    <source>
        <dbReference type="Pfam" id="PF00535"/>
    </source>
</evidence>
<dbReference type="PANTHER" id="PTHR48090:SF7">
    <property type="entry name" value="RFBJ PROTEIN"/>
    <property type="match status" value="1"/>
</dbReference>
<proteinExistence type="predicted"/>
<dbReference type="SUPFAM" id="SSF53448">
    <property type="entry name" value="Nucleotide-diphospho-sugar transferases"/>
    <property type="match status" value="1"/>
</dbReference>
<dbReference type="CDD" id="cd04179">
    <property type="entry name" value="DPM_DPG-synthase_like"/>
    <property type="match status" value="1"/>
</dbReference>
<dbReference type="RefSeq" id="WP_338254154.1">
    <property type="nucleotide sequence ID" value="NZ_BSRI01000002.1"/>
</dbReference>
<dbReference type="Pfam" id="PF00535">
    <property type="entry name" value="Glycos_transf_2"/>
    <property type="match status" value="1"/>
</dbReference>
<dbReference type="InterPro" id="IPR001173">
    <property type="entry name" value="Glyco_trans_2-like"/>
</dbReference>
<dbReference type="Proteomes" id="UP001344906">
    <property type="component" value="Unassembled WGS sequence"/>
</dbReference>
<evidence type="ECO:0000256" key="1">
    <source>
        <dbReference type="SAM" id="MobiDB-lite"/>
    </source>
</evidence>
<organism evidence="3 4">
    <name type="scientific">Dictyobacter halimunensis</name>
    <dbReference type="NCBI Taxonomy" id="3026934"/>
    <lineage>
        <taxon>Bacteria</taxon>
        <taxon>Bacillati</taxon>
        <taxon>Chloroflexota</taxon>
        <taxon>Ktedonobacteria</taxon>
        <taxon>Ktedonobacterales</taxon>
        <taxon>Dictyobacteraceae</taxon>
        <taxon>Dictyobacter</taxon>
    </lineage>
</organism>
<feature type="region of interest" description="Disordered" evidence="1">
    <location>
        <begin position="250"/>
        <end position="273"/>
    </location>
</feature>
<evidence type="ECO:0000313" key="4">
    <source>
        <dbReference type="Proteomes" id="UP001344906"/>
    </source>
</evidence>
<keyword evidence="4" id="KW-1185">Reference proteome</keyword>
<accession>A0ABQ6FW54</accession>
<dbReference type="PANTHER" id="PTHR48090">
    <property type="entry name" value="UNDECAPRENYL-PHOSPHATE 4-DEOXY-4-FORMAMIDO-L-ARABINOSE TRANSFERASE-RELATED"/>
    <property type="match status" value="1"/>
</dbReference>
<gene>
    <name evidence="3" type="ORF">KDH_48910</name>
</gene>
<reference evidence="3 4" key="1">
    <citation type="submission" date="2023-02" db="EMBL/GenBank/DDBJ databases">
        <title>Dictyobacter halimunensis sp. nov., a new member of the class Ktedonobacteria from forest soil in a geothermal area.</title>
        <authorList>
            <person name="Rachmania M.K."/>
            <person name="Ningsih F."/>
            <person name="Sakai Y."/>
            <person name="Yabe S."/>
            <person name="Yokota A."/>
            <person name="Sjamsuridzal W."/>
        </authorList>
    </citation>
    <scope>NUCLEOTIDE SEQUENCE [LARGE SCALE GENOMIC DNA]</scope>
    <source>
        <strain evidence="3 4">S3.2.2.5</strain>
    </source>
</reference>
<feature type="domain" description="Glycosyltransferase 2-like" evidence="2">
    <location>
        <begin position="5"/>
        <end position="163"/>
    </location>
</feature>
<dbReference type="EMBL" id="BSRI01000002">
    <property type="protein sequence ID" value="GLV58057.1"/>
    <property type="molecule type" value="Genomic_DNA"/>
</dbReference>
<dbReference type="InterPro" id="IPR050256">
    <property type="entry name" value="Glycosyltransferase_2"/>
</dbReference>
<name>A0ABQ6FW54_9CHLR</name>
<dbReference type="InterPro" id="IPR029044">
    <property type="entry name" value="Nucleotide-diphossugar_trans"/>
</dbReference>
<comment type="caution">
    <text evidence="3">The sequence shown here is derived from an EMBL/GenBank/DDBJ whole genome shotgun (WGS) entry which is preliminary data.</text>
</comment>